<dbReference type="InterPro" id="IPR042100">
    <property type="entry name" value="Bug_dom1"/>
</dbReference>
<dbReference type="AlphaFoldDB" id="X1KFK4"/>
<feature type="non-terminal residue" evidence="1">
    <location>
        <position position="110"/>
    </location>
</feature>
<proteinExistence type="predicted"/>
<name>X1KFK4_9ZZZZ</name>
<dbReference type="Pfam" id="PF03401">
    <property type="entry name" value="TctC"/>
    <property type="match status" value="1"/>
</dbReference>
<evidence type="ECO:0000313" key="1">
    <source>
        <dbReference type="EMBL" id="GAI05837.1"/>
    </source>
</evidence>
<reference evidence="1" key="1">
    <citation type="journal article" date="2014" name="Front. Microbiol.">
        <title>High frequency of phylogenetically diverse reductive dehalogenase-homologous genes in deep subseafloor sedimentary metagenomes.</title>
        <authorList>
            <person name="Kawai M."/>
            <person name="Futagami T."/>
            <person name="Toyoda A."/>
            <person name="Takaki Y."/>
            <person name="Nishi S."/>
            <person name="Hori S."/>
            <person name="Arai W."/>
            <person name="Tsubouchi T."/>
            <person name="Morono Y."/>
            <person name="Uchiyama I."/>
            <person name="Ito T."/>
            <person name="Fujiyama A."/>
            <person name="Inagaki F."/>
            <person name="Takami H."/>
        </authorList>
    </citation>
    <scope>NUCLEOTIDE SEQUENCE</scope>
    <source>
        <strain evidence="1">Expedition CK06-06</strain>
    </source>
</reference>
<dbReference type="InterPro" id="IPR005064">
    <property type="entry name" value="BUG"/>
</dbReference>
<accession>X1KFK4</accession>
<dbReference type="Gene3D" id="3.40.190.150">
    <property type="entry name" value="Bordetella uptake gene, domain 1"/>
    <property type="match status" value="1"/>
</dbReference>
<evidence type="ECO:0008006" key="2">
    <source>
        <dbReference type="Google" id="ProtNLM"/>
    </source>
</evidence>
<organism evidence="1">
    <name type="scientific">marine sediment metagenome</name>
    <dbReference type="NCBI Taxonomy" id="412755"/>
    <lineage>
        <taxon>unclassified sequences</taxon>
        <taxon>metagenomes</taxon>
        <taxon>ecological metagenomes</taxon>
    </lineage>
</organism>
<dbReference type="EMBL" id="BARV01009938">
    <property type="protein sequence ID" value="GAI05837.1"/>
    <property type="molecule type" value="Genomic_DNA"/>
</dbReference>
<gene>
    <name evidence="1" type="ORF">S06H3_19410</name>
</gene>
<dbReference type="PANTHER" id="PTHR42928">
    <property type="entry name" value="TRICARBOXYLATE-BINDING PROTEIN"/>
    <property type="match status" value="1"/>
</dbReference>
<sequence>MLRKILFVFIAMALVTTVAFASGGEEVWKPTKPITVIVPWSAGGATDQITRICAGELEEKLGQKIVIVNQPGASGSVGTKTVIDAPRDGYTWASGAIGDVGTYKILGFVD</sequence>
<protein>
    <recommendedName>
        <fullName evidence="2">Tripartite tricarboxylate transporter substrate binding protein</fullName>
    </recommendedName>
</protein>
<dbReference type="PANTHER" id="PTHR42928:SF5">
    <property type="entry name" value="BLR1237 PROTEIN"/>
    <property type="match status" value="1"/>
</dbReference>
<comment type="caution">
    <text evidence="1">The sequence shown here is derived from an EMBL/GenBank/DDBJ whole genome shotgun (WGS) entry which is preliminary data.</text>
</comment>